<dbReference type="EMBL" id="LKCW01000044">
    <property type="protein sequence ID" value="KPM42665.1"/>
    <property type="molecule type" value="Genomic_DNA"/>
</dbReference>
<keyword evidence="3" id="KW-1185">Reference proteome</keyword>
<comment type="caution">
    <text evidence="2">The sequence shown here is derived from an EMBL/GenBank/DDBJ whole genome shotgun (WGS) entry which is preliminary data.</text>
</comment>
<gene>
    <name evidence="2" type="ORF">AK830_g3865</name>
</gene>
<keyword evidence="1" id="KW-0732">Signal</keyword>
<reference evidence="2 3" key="1">
    <citation type="submission" date="2015-09" db="EMBL/GenBank/DDBJ databases">
        <title>Draft genome of a European isolate of the apple canker pathogen Neonectria ditissima.</title>
        <authorList>
            <person name="Gomez-Cortecero A."/>
            <person name="Harrison R.J."/>
            <person name="Armitage A.D."/>
        </authorList>
    </citation>
    <scope>NUCLEOTIDE SEQUENCE [LARGE SCALE GENOMIC DNA]</scope>
    <source>
        <strain evidence="2 3">R09/05</strain>
    </source>
</reference>
<name>A0A0P7B7W3_9HYPO</name>
<evidence type="ECO:0000313" key="3">
    <source>
        <dbReference type="Proteomes" id="UP000050424"/>
    </source>
</evidence>
<sequence length="79" mass="8259">MKSFATIITLLLSAAVAAQEADNEDLVYRRDDRVPLPDGYAHIKNPAPKIVAAAASISALVNGVHQTDFADAPTAAPTT</sequence>
<evidence type="ECO:0000256" key="1">
    <source>
        <dbReference type="SAM" id="SignalP"/>
    </source>
</evidence>
<accession>A0A0P7B7W3</accession>
<dbReference type="Proteomes" id="UP000050424">
    <property type="component" value="Unassembled WGS sequence"/>
</dbReference>
<proteinExistence type="predicted"/>
<protein>
    <submittedName>
        <fullName evidence="2">Uncharacterized protein</fullName>
    </submittedName>
</protein>
<organism evidence="2 3">
    <name type="scientific">Neonectria ditissima</name>
    <dbReference type="NCBI Taxonomy" id="78410"/>
    <lineage>
        <taxon>Eukaryota</taxon>
        <taxon>Fungi</taxon>
        <taxon>Dikarya</taxon>
        <taxon>Ascomycota</taxon>
        <taxon>Pezizomycotina</taxon>
        <taxon>Sordariomycetes</taxon>
        <taxon>Hypocreomycetidae</taxon>
        <taxon>Hypocreales</taxon>
        <taxon>Nectriaceae</taxon>
        <taxon>Neonectria</taxon>
    </lineage>
</organism>
<dbReference type="AlphaFoldDB" id="A0A0P7B7W3"/>
<evidence type="ECO:0000313" key="2">
    <source>
        <dbReference type="EMBL" id="KPM42665.1"/>
    </source>
</evidence>
<feature type="signal peptide" evidence="1">
    <location>
        <begin position="1"/>
        <end position="18"/>
    </location>
</feature>
<feature type="chain" id="PRO_5006135490" evidence="1">
    <location>
        <begin position="19"/>
        <end position="79"/>
    </location>
</feature>